<name>A0A645E742_9ZZZZ</name>
<protein>
    <submittedName>
        <fullName evidence="1">Uncharacterized protein</fullName>
    </submittedName>
</protein>
<gene>
    <name evidence="1" type="ORF">SDC9_144802</name>
</gene>
<comment type="caution">
    <text evidence="1">The sequence shown here is derived from an EMBL/GenBank/DDBJ whole genome shotgun (WGS) entry which is preliminary data.</text>
</comment>
<evidence type="ECO:0000313" key="1">
    <source>
        <dbReference type="EMBL" id="MPM97627.1"/>
    </source>
</evidence>
<dbReference type="AlphaFoldDB" id="A0A645E742"/>
<dbReference type="EMBL" id="VSSQ01043876">
    <property type="protein sequence ID" value="MPM97627.1"/>
    <property type="molecule type" value="Genomic_DNA"/>
</dbReference>
<reference evidence="1" key="1">
    <citation type="submission" date="2019-08" db="EMBL/GenBank/DDBJ databases">
        <authorList>
            <person name="Kucharzyk K."/>
            <person name="Murdoch R.W."/>
            <person name="Higgins S."/>
            <person name="Loffler F."/>
        </authorList>
    </citation>
    <scope>NUCLEOTIDE SEQUENCE</scope>
</reference>
<accession>A0A645E742</accession>
<sequence>MTDQVSGFMNPNTEEKKLKNEIFAEKLVLYINQLNQL</sequence>
<organism evidence="1">
    <name type="scientific">bioreactor metagenome</name>
    <dbReference type="NCBI Taxonomy" id="1076179"/>
    <lineage>
        <taxon>unclassified sequences</taxon>
        <taxon>metagenomes</taxon>
        <taxon>ecological metagenomes</taxon>
    </lineage>
</organism>
<proteinExistence type="predicted"/>